<accession>A0A1I0DZ85</accession>
<evidence type="ECO:0000256" key="6">
    <source>
        <dbReference type="ARBA" id="ARBA00023163"/>
    </source>
</evidence>
<dbReference type="Pfam" id="PF06971">
    <property type="entry name" value="Put_DNA-bind_N"/>
    <property type="match status" value="1"/>
</dbReference>
<dbReference type="NCBIfam" id="NF003995">
    <property type="entry name" value="PRK05472.2-4"/>
    <property type="match status" value="1"/>
</dbReference>
<dbReference type="NCBIfam" id="NF003990">
    <property type="entry name" value="PRK05472.1-4"/>
    <property type="match status" value="1"/>
</dbReference>
<reference evidence="9 10" key="1">
    <citation type="submission" date="2016-10" db="EMBL/GenBank/DDBJ databases">
        <authorList>
            <person name="de Groot N.N."/>
        </authorList>
    </citation>
    <scope>NUCLEOTIDE SEQUENCE [LARGE SCALE GENOMIC DNA]</scope>
    <source>
        <strain evidence="9 10">KH1P1</strain>
    </source>
</reference>
<organism evidence="9 10">
    <name type="scientific">[Clostridium] aminophilum</name>
    <dbReference type="NCBI Taxonomy" id="1526"/>
    <lineage>
        <taxon>Bacteria</taxon>
        <taxon>Bacillati</taxon>
        <taxon>Bacillota</taxon>
        <taxon>Clostridia</taxon>
        <taxon>Lachnospirales</taxon>
        <taxon>Lachnospiraceae</taxon>
    </lineage>
</organism>
<comment type="similarity">
    <text evidence="7">Belongs to the transcriptional regulatory Rex family.</text>
</comment>
<dbReference type="GO" id="GO:0003700">
    <property type="term" value="F:DNA-binding transcription factor activity"/>
    <property type="evidence" value="ECO:0007669"/>
    <property type="project" value="UniProtKB-UniRule"/>
</dbReference>
<dbReference type="NCBIfam" id="NF003993">
    <property type="entry name" value="PRK05472.2-2"/>
    <property type="match status" value="1"/>
</dbReference>
<dbReference type="InterPro" id="IPR003781">
    <property type="entry name" value="CoA-bd"/>
</dbReference>
<keyword evidence="4 7" id="KW-0520">NAD</keyword>
<gene>
    <name evidence="7" type="primary">rex</name>
    <name evidence="9" type="ORF">SAMN04487771_101517</name>
</gene>
<evidence type="ECO:0000256" key="3">
    <source>
        <dbReference type="ARBA" id="ARBA00023015"/>
    </source>
</evidence>
<dbReference type="Gene3D" id="1.10.10.10">
    <property type="entry name" value="Winged helix-like DNA-binding domain superfamily/Winged helix DNA-binding domain"/>
    <property type="match status" value="1"/>
</dbReference>
<comment type="subcellular location">
    <subcellularLocation>
        <location evidence="7">Cytoplasm</location>
    </subcellularLocation>
</comment>
<dbReference type="HAMAP" id="MF_01131">
    <property type="entry name" value="Rex"/>
    <property type="match status" value="1"/>
</dbReference>
<dbReference type="GO" id="GO:0005737">
    <property type="term" value="C:cytoplasm"/>
    <property type="evidence" value="ECO:0007669"/>
    <property type="project" value="UniProtKB-SubCell"/>
</dbReference>
<evidence type="ECO:0000313" key="10">
    <source>
        <dbReference type="Proteomes" id="UP000199820"/>
    </source>
</evidence>
<evidence type="ECO:0000256" key="4">
    <source>
        <dbReference type="ARBA" id="ARBA00023027"/>
    </source>
</evidence>
<keyword evidence="5 7" id="KW-0238">DNA-binding</keyword>
<sequence>MDFDREKVLKVEQQKTISKAVITRLPRYYRYLGELIEEGVERISSNDLSVRMKVTASQIRQDLNNFGGFGQQGYGYNVKYLYSEIAKILGIDRQHNLIIIGAGNLGQAIANYANFEKRGFVLKGMFDVNPRLVGLVVRGVEIRGIDDLENFIHENNVQIAALTIPKSKAAEIAQRLVNSGIKAIWNFAHVDLQVPDDVVVENVHLSESLMRLSYRVCSLQDRMKQEAEKLREMENQ</sequence>
<dbReference type="SUPFAM" id="SSF51735">
    <property type="entry name" value="NAD(P)-binding Rossmann-fold domains"/>
    <property type="match status" value="1"/>
</dbReference>
<dbReference type="InterPro" id="IPR009718">
    <property type="entry name" value="Rex_DNA-bd_C_dom"/>
</dbReference>
<dbReference type="SUPFAM" id="SSF46785">
    <property type="entry name" value="Winged helix' DNA-binding domain"/>
    <property type="match status" value="1"/>
</dbReference>
<evidence type="ECO:0000259" key="8">
    <source>
        <dbReference type="SMART" id="SM00881"/>
    </source>
</evidence>
<protein>
    <recommendedName>
        <fullName evidence="7">Redox-sensing transcriptional repressor Rex</fullName>
    </recommendedName>
</protein>
<dbReference type="GO" id="GO:0003677">
    <property type="term" value="F:DNA binding"/>
    <property type="evidence" value="ECO:0007669"/>
    <property type="project" value="UniProtKB-UniRule"/>
</dbReference>
<dbReference type="Proteomes" id="UP000199820">
    <property type="component" value="Unassembled WGS sequence"/>
</dbReference>
<dbReference type="GO" id="GO:0051775">
    <property type="term" value="P:response to redox state"/>
    <property type="evidence" value="ECO:0007669"/>
    <property type="project" value="InterPro"/>
</dbReference>
<dbReference type="InterPro" id="IPR036291">
    <property type="entry name" value="NAD(P)-bd_dom_sf"/>
</dbReference>
<evidence type="ECO:0000256" key="2">
    <source>
        <dbReference type="ARBA" id="ARBA00022491"/>
    </source>
</evidence>
<comment type="function">
    <text evidence="7">Modulates transcription in response to changes in cellular NADH/NAD(+) redox state.</text>
</comment>
<dbReference type="RefSeq" id="WP_074649241.1">
    <property type="nucleotide sequence ID" value="NZ_FOIL01000015.1"/>
</dbReference>
<dbReference type="InterPro" id="IPR022876">
    <property type="entry name" value="Tscrpt_rep_Rex"/>
</dbReference>
<feature type="DNA-binding region" description="H-T-H motif" evidence="7">
    <location>
        <begin position="27"/>
        <end position="66"/>
    </location>
</feature>
<proteinExistence type="inferred from homology"/>
<dbReference type="Gene3D" id="3.40.50.720">
    <property type="entry name" value="NAD(P)-binding Rossmann-like Domain"/>
    <property type="match status" value="1"/>
</dbReference>
<dbReference type="NCBIfam" id="NF003989">
    <property type="entry name" value="PRK05472.1-3"/>
    <property type="match status" value="1"/>
</dbReference>
<dbReference type="PANTHER" id="PTHR35786">
    <property type="entry name" value="REDOX-SENSING TRANSCRIPTIONAL REPRESSOR REX"/>
    <property type="match status" value="1"/>
</dbReference>
<name>A0A1I0DZ85_9FIRM</name>
<evidence type="ECO:0000256" key="1">
    <source>
        <dbReference type="ARBA" id="ARBA00022490"/>
    </source>
</evidence>
<dbReference type="NCBIfam" id="NF003994">
    <property type="entry name" value="PRK05472.2-3"/>
    <property type="match status" value="1"/>
</dbReference>
<feature type="binding site" evidence="7">
    <location>
        <begin position="101"/>
        <end position="106"/>
    </location>
    <ligand>
        <name>NAD(+)</name>
        <dbReference type="ChEBI" id="CHEBI:57540"/>
    </ligand>
</feature>
<evidence type="ECO:0000313" key="9">
    <source>
        <dbReference type="EMBL" id="SET37352.1"/>
    </source>
</evidence>
<dbReference type="NCBIfam" id="NF003996">
    <property type="entry name" value="PRK05472.2-5"/>
    <property type="match status" value="1"/>
</dbReference>
<keyword evidence="2 7" id="KW-0678">Repressor</keyword>
<evidence type="ECO:0000256" key="7">
    <source>
        <dbReference type="HAMAP-Rule" id="MF_01131"/>
    </source>
</evidence>
<dbReference type="PANTHER" id="PTHR35786:SF1">
    <property type="entry name" value="REDOX-SENSING TRANSCRIPTIONAL REPRESSOR REX 1"/>
    <property type="match status" value="1"/>
</dbReference>
<dbReference type="AlphaFoldDB" id="A0A1I0DZ85"/>
<dbReference type="InterPro" id="IPR036388">
    <property type="entry name" value="WH-like_DNA-bd_sf"/>
</dbReference>
<keyword evidence="3 7" id="KW-0805">Transcription regulation</keyword>
<keyword evidence="1 7" id="KW-0963">Cytoplasm</keyword>
<comment type="subunit">
    <text evidence="7">Homodimer.</text>
</comment>
<keyword evidence="6 7" id="KW-0804">Transcription</keyword>
<dbReference type="InterPro" id="IPR058236">
    <property type="entry name" value="Rex_actinobacterial-type"/>
</dbReference>
<dbReference type="InterPro" id="IPR036390">
    <property type="entry name" value="WH_DNA-bd_sf"/>
</dbReference>
<dbReference type="SMART" id="SM00881">
    <property type="entry name" value="CoA_binding"/>
    <property type="match status" value="1"/>
</dbReference>
<feature type="domain" description="CoA-binding" evidence="8">
    <location>
        <begin position="90"/>
        <end position="191"/>
    </location>
</feature>
<dbReference type="eggNOG" id="COG2344">
    <property type="taxonomic scope" value="Bacteria"/>
</dbReference>
<keyword evidence="10" id="KW-1185">Reference proteome</keyword>
<dbReference type="STRING" id="1526.SAMN02910262_02252"/>
<dbReference type="EMBL" id="FOIL01000015">
    <property type="protein sequence ID" value="SET37352.1"/>
    <property type="molecule type" value="Genomic_DNA"/>
</dbReference>
<dbReference type="Pfam" id="PF02629">
    <property type="entry name" value="CoA_binding"/>
    <property type="match status" value="1"/>
</dbReference>
<evidence type="ECO:0000256" key="5">
    <source>
        <dbReference type="ARBA" id="ARBA00023125"/>
    </source>
</evidence>
<dbReference type="GO" id="GO:0045892">
    <property type="term" value="P:negative regulation of DNA-templated transcription"/>
    <property type="evidence" value="ECO:0007669"/>
    <property type="project" value="InterPro"/>
</dbReference>
<dbReference type="OrthoDB" id="9784760at2"/>